<dbReference type="InterPro" id="IPR050603">
    <property type="entry name" value="MYST_HAT"/>
</dbReference>
<evidence type="ECO:0000256" key="9">
    <source>
        <dbReference type="ARBA" id="ARBA00023015"/>
    </source>
</evidence>
<evidence type="ECO:0000256" key="14">
    <source>
        <dbReference type="SAM" id="MobiDB-lite"/>
    </source>
</evidence>
<keyword evidence="4 16" id="KW-0808">Transferase</keyword>
<evidence type="ECO:0000256" key="13">
    <source>
        <dbReference type="PIRSR" id="PIRSR602717-51"/>
    </source>
</evidence>
<feature type="compositionally biased region" description="Low complexity" evidence="14">
    <location>
        <begin position="18"/>
        <end position="53"/>
    </location>
</feature>
<dbReference type="SUPFAM" id="SSF54160">
    <property type="entry name" value="Chromo domain-like"/>
    <property type="match status" value="1"/>
</dbReference>
<keyword evidence="5" id="KW-0479">Metal-binding</keyword>
<dbReference type="Gene3D" id="2.30.30.140">
    <property type="match status" value="1"/>
</dbReference>
<evidence type="ECO:0000259" key="15">
    <source>
        <dbReference type="PROSITE" id="PS51726"/>
    </source>
</evidence>
<dbReference type="Gene3D" id="3.30.60.60">
    <property type="entry name" value="N-acetyl transferase-like"/>
    <property type="match status" value="1"/>
</dbReference>
<dbReference type="FunFam" id="3.40.630.30:FF:000002">
    <property type="entry name" value="Histone acetyltransferase"/>
    <property type="match status" value="1"/>
</dbReference>
<feature type="active site" description="Proton donor/acceptor" evidence="13">
    <location>
        <position position="458"/>
    </location>
</feature>
<dbReference type="PANTHER" id="PTHR10615:SF219">
    <property type="entry name" value="HISTONE ACETYLTRANSFERASE KAT5"/>
    <property type="match status" value="1"/>
</dbReference>
<dbReference type="PROSITE" id="PS51726">
    <property type="entry name" value="MYST_HAT"/>
    <property type="match status" value="1"/>
</dbReference>
<feature type="domain" description="MYST-type HAT" evidence="15">
    <location>
        <begin position="268"/>
        <end position="540"/>
    </location>
</feature>
<feature type="compositionally biased region" description="Pro residues" evidence="14">
    <location>
        <begin position="82"/>
        <end position="92"/>
    </location>
</feature>
<evidence type="ECO:0000256" key="3">
    <source>
        <dbReference type="ARBA" id="ARBA00013184"/>
    </source>
</evidence>
<dbReference type="SUPFAM" id="SSF55729">
    <property type="entry name" value="Acyl-CoA N-acyltransferases (Nat)"/>
    <property type="match status" value="1"/>
</dbReference>
<keyword evidence="11" id="KW-0539">Nucleus</keyword>
<keyword evidence="7" id="KW-0862">Zinc</keyword>
<dbReference type="Pfam" id="PF01853">
    <property type="entry name" value="MOZ_SAS"/>
    <property type="match status" value="1"/>
</dbReference>
<keyword evidence="17" id="KW-1185">Reference proteome</keyword>
<keyword evidence="10" id="KW-0804">Transcription</keyword>
<protein>
    <recommendedName>
        <fullName evidence="3">histone acetyltransferase</fullName>
        <ecNumber evidence="3">2.3.1.48</ecNumber>
    </recommendedName>
</protein>
<dbReference type="Pfam" id="PF17772">
    <property type="entry name" value="zf-MYST"/>
    <property type="match status" value="1"/>
</dbReference>
<sequence length="600" mass="66291">MEGAEPELEVAAAETPAEDPAVADVDDAANAVNDEATEQAADAAPEDAPATEASPDDEPAPAPQEEEEEDRPPEPAEGPDEPAGPAPEPPRAPDAGPRVDYGVGDRVMALANFDGGYHAATVVERQRVDRDRDKSSADGDSPDASGGGGGGGPGGSHAPGTPVRYYVHFERFPKRCDQWVTPERVRPWTASDGDFDTAGDGADDPDVGSGLAPDVVEKRPSRAGGLEADRKLTRTRKRRMNEMNHVERAPEDMAPLERLIEEEHEQKTRVKNVEMIEMGRYEIDCWYYSPYPDDFVQNGKLFVCERCLKYMKRKKTLVRHREKGCAMAHPPGDEIYRHPPAVDPGTGAETRPRLSMYEVDGGKAGVYCQNLCLLSKLFLDHKTLYYDVEPFLFYVLCEVDAKGHHVVGYFSKEKYTRESYNLACILTLPPYQRKGYGKFLIQFSYELSKREGQAGTPERPLSDLGQVSYRRYWSRAILEVIWEHRGKISVADISKETAIALDDIVSTLQSHGLVKYYRGNYMVSASSPRHLEEIVVAWCPWVLRDGGKGKGARGDGEARGGDGGLAVDPEYLYWSPDPDRLPIHASRRARQAATGSPVGW</sequence>
<feature type="compositionally biased region" description="Gly residues" evidence="14">
    <location>
        <begin position="145"/>
        <end position="157"/>
    </location>
</feature>
<dbReference type="STRING" id="296587.C1E302"/>
<dbReference type="InParanoid" id="C1E302"/>
<dbReference type="GeneID" id="8242365"/>
<proteinExistence type="inferred from homology"/>
<dbReference type="EMBL" id="CP001324">
    <property type="protein sequence ID" value="ACO62004.1"/>
    <property type="molecule type" value="Genomic_DNA"/>
</dbReference>
<dbReference type="Gene3D" id="1.10.10.10">
    <property type="entry name" value="Winged helix-like DNA-binding domain superfamily/Winged helix DNA-binding domain"/>
    <property type="match status" value="1"/>
</dbReference>
<dbReference type="InterPro" id="IPR040706">
    <property type="entry name" value="Zf-MYST"/>
</dbReference>
<reference evidence="16 17" key="1">
    <citation type="journal article" date="2009" name="Science">
        <title>Green evolution and dynamic adaptations revealed by genomes of the marine picoeukaryotes Micromonas.</title>
        <authorList>
            <person name="Worden A.Z."/>
            <person name="Lee J.H."/>
            <person name="Mock T."/>
            <person name="Rouze P."/>
            <person name="Simmons M.P."/>
            <person name="Aerts A.L."/>
            <person name="Allen A.E."/>
            <person name="Cuvelier M.L."/>
            <person name="Derelle E."/>
            <person name="Everett M.V."/>
            <person name="Foulon E."/>
            <person name="Grimwood J."/>
            <person name="Gundlach H."/>
            <person name="Henrissat B."/>
            <person name="Napoli C."/>
            <person name="McDonald S.M."/>
            <person name="Parker M.S."/>
            <person name="Rombauts S."/>
            <person name="Salamov A."/>
            <person name="Von Dassow P."/>
            <person name="Badger J.H."/>
            <person name="Coutinho P.M."/>
            <person name="Demir E."/>
            <person name="Dubchak I."/>
            <person name="Gentemann C."/>
            <person name="Eikrem W."/>
            <person name="Gready J.E."/>
            <person name="John U."/>
            <person name="Lanier W."/>
            <person name="Lindquist E.A."/>
            <person name="Lucas S."/>
            <person name="Mayer K.F."/>
            <person name="Moreau H."/>
            <person name="Not F."/>
            <person name="Otillar R."/>
            <person name="Panaud O."/>
            <person name="Pangilinan J."/>
            <person name="Paulsen I."/>
            <person name="Piegu B."/>
            <person name="Poliakov A."/>
            <person name="Robbens S."/>
            <person name="Schmutz J."/>
            <person name="Toulza E."/>
            <person name="Wyss T."/>
            <person name="Zelensky A."/>
            <person name="Zhou K."/>
            <person name="Armbrust E.V."/>
            <person name="Bhattacharya D."/>
            <person name="Goodenough U.W."/>
            <person name="Van de Peer Y."/>
            <person name="Grigoriev I.V."/>
        </authorList>
    </citation>
    <scope>NUCLEOTIDE SEQUENCE [LARGE SCALE GENOMIC DNA]</scope>
    <source>
        <strain evidence="17">RCC299 / NOUM17</strain>
    </source>
</reference>
<feature type="compositionally biased region" description="Acidic residues" evidence="14">
    <location>
        <begin position="54"/>
        <end position="71"/>
    </location>
</feature>
<evidence type="ECO:0000256" key="2">
    <source>
        <dbReference type="ARBA" id="ARBA00010107"/>
    </source>
</evidence>
<evidence type="ECO:0000256" key="8">
    <source>
        <dbReference type="ARBA" id="ARBA00022990"/>
    </source>
</evidence>
<evidence type="ECO:0000256" key="6">
    <source>
        <dbReference type="ARBA" id="ARBA00022771"/>
    </source>
</evidence>
<dbReference type="CDD" id="cd04301">
    <property type="entry name" value="NAT_SF"/>
    <property type="match status" value="1"/>
</dbReference>
<evidence type="ECO:0000256" key="11">
    <source>
        <dbReference type="ARBA" id="ARBA00023242"/>
    </source>
</evidence>
<evidence type="ECO:0000256" key="7">
    <source>
        <dbReference type="ARBA" id="ARBA00022833"/>
    </source>
</evidence>
<feature type="region of interest" description="Disordered" evidence="14">
    <location>
        <begin position="190"/>
        <end position="225"/>
    </location>
</feature>
<keyword evidence="6" id="KW-0863">Zinc-finger</keyword>
<keyword evidence="9" id="KW-0805">Transcription regulation</keyword>
<feature type="compositionally biased region" description="Acidic residues" evidence="14">
    <location>
        <begin position="193"/>
        <end position="206"/>
    </location>
</feature>
<dbReference type="GO" id="GO:0004402">
    <property type="term" value="F:histone acetyltransferase activity"/>
    <property type="evidence" value="ECO:0007669"/>
    <property type="project" value="InterPro"/>
</dbReference>
<dbReference type="GO" id="GO:0008270">
    <property type="term" value="F:zinc ion binding"/>
    <property type="evidence" value="ECO:0007669"/>
    <property type="project" value="UniProtKB-KW"/>
</dbReference>
<keyword evidence="12" id="KW-0012">Acyltransferase</keyword>
<dbReference type="InterPro" id="IPR025995">
    <property type="entry name" value="Tudor-knot"/>
</dbReference>
<accession>C1E302</accession>
<dbReference type="AlphaFoldDB" id="C1E302"/>
<comment type="similarity">
    <text evidence="2">Belongs to the MYST (SAS/MOZ) family.</text>
</comment>
<keyword evidence="8" id="KW-0007">Acetylation</keyword>
<dbReference type="KEGG" id="mis:MICPUN_57430"/>
<feature type="region of interest" description="Disordered" evidence="14">
    <location>
        <begin position="1"/>
        <end position="161"/>
    </location>
</feature>
<dbReference type="InterPro" id="IPR016197">
    <property type="entry name" value="Chromo-like_dom_sf"/>
</dbReference>
<dbReference type="OrthoDB" id="787137at2759"/>
<dbReference type="RefSeq" id="XP_002500746.1">
    <property type="nucleotide sequence ID" value="XM_002500700.1"/>
</dbReference>
<evidence type="ECO:0000256" key="12">
    <source>
        <dbReference type="ARBA" id="ARBA00023315"/>
    </source>
</evidence>
<evidence type="ECO:0000256" key="10">
    <source>
        <dbReference type="ARBA" id="ARBA00023163"/>
    </source>
</evidence>
<dbReference type="FunFam" id="3.30.60.60:FF:000001">
    <property type="entry name" value="Histone acetyltransferase"/>
    <property type="match status" value="1"/>
</dbReference>
<dbReference type="Pfam" id="PF11717">
    <property type="entry name" value="Tudor-knot"/>
    <property type="match status" value="1"/>
</dbReference>
<dbReference type="PANTHER" id="PTHR10615">
    <property type="entry name" value="HISTONE ACETYLTRANSFERASE"/>
    <property type="match status" value="1"/>
</dbReference>
<dbReference type="InterPro" id="IPR002717">
    <property type="entry name" value="HAT_MYST-type"/>
</dbReference>
<dbReference type="EC" id="2.3.1.48" evidence="3"/>
<comment type="subcellular location">
    <subcellularLocation>
        <location evidence="1">Nucleus</location>
    </subcellularLocation>
</comment>
<name>C1E302_MICCC</name>
<dbReference type="FunFam" id="1.10.10.10:FF:000022">
    <property type="entry name" value="Histone acetyltransferase"/>
    <property type="match status" value="1"/>
</dbReference>
<dbReference type="InterPro" id="IPR016181">
    <property type="entry name" value="Acyl_CoA_acyltransferase"/>
</dbReference>
<evidence type="ECO:0000256" key="4">
    <source>
        <dbReference type="ARBA" id="ARBA00022679"/>
    </source>
</evidence>
<organism evidence="16 17">
    <name type="scientific">Micromonas commoda (strain RCC299 / NOUM17 / CCMP2709)</name>
    <name type="common">Picoplanktonic green alga</name>
    <dbReference type="NCBI Taxonomy" id="296587"/>
    <lineage>
        <taxon>Eukaryota</taxon>
        <taxon>Viridiplantae</taxon>
        <taxon>Chlorophyta</taxon>
        <taxon>Mamiellophyceae</taxon>
        <taxon>Mamiellales</taxon>
        <taxon>Mamiellaceae</taxon>
        <taxon>Micromonas</taxon>
    </lineage>
</organism>
<evidence type="ECO:0000313" key="16">
    <source>
        <dbReference type="EMBL" id="ACO62004.1"/>
    </source>
</evidence>
<gene>
    <name evidence="16" type="ORF">MICPUN_57430</name>
</gene>
<dbReference type="Gene3D" id="3.40.630.30">
    <property type="match status" value="1"/>
</dbReference>
<dbReference type="GO" id="GO:0006355">
    <property type="term" value="P:regulation of DNA-templated transcription"/>
    <property type="evidence" value="ECO:0007669"/>
    <property type="project" value="InterPro"/>
</dbReference>
<evidence type="ECO:0000256" key="1">
    <source>
        <dbReference type="ARBA" id="ARBA00004123"/>
    </source>
</evidence>
<feature type="compositionally biased region" description="Basic and acidic residues" evidence="14">
    <location>
        <begin position="124"/>
        <end position="137"/>
    </location>
</feature>
<evidence type="ECO:0000256" key="5">
    <source>
        <dbReference type="ARBA" id="ARBA00022723"/>
    </source>
</evidence>
<evidence type="ECO:0000313" key="17">
    <source>
        <dbReference type="Proteomes" id="UP000002009"/>
    </source>
</evidence>
<dbReference type="InterPro" id="IPR036388">
    <property type="entry name" value="WH-like_DNA-bd_sf"/>
</dbReference>
<dbReference type="eggNOG" id="KOG2747">
    <property type="taxonomic scope" value="Eukaryota"/>
</dbReference>
<dbReference type="GO" id="GO:0005634">
    <property type="term" value="C:nucleus"/>
    <property type="evidence" value="ECO:0007669"/>
    <property type="project" value="UniProtKB-SubCell"/>
</dbReference>
<dbReference type="Proteomes" id="UP000002009">
    <property type="component" value="Chromosome 3"/>
</dbReference>